<organism evidence="1">
    <name type="scientific">Fundidesulfovibrio putealis</name>
    <dbReference type="NCBI Taxonomy" id="270496"/>
    <lineage>
        <taxon>Bacteria</taxon>
        <taxon>Pseudomonadati</taxon>
        <taxon>Thermodesulfobacteriota</taxon>
        <taxon>Desulfovibrionia</taxon>
        <taxon>Desulfovibrionales</taxon>
        <taxon>Desulfovibrionaceae</taxon>
        <taxon>Fundidesulfovibrio</taxon>
    </lineage>
</organism>
<evidence type="ECO:0000313" key="1">
    <source>
        <dbReference type="EMBL" id="HGG92743.1"/>
    </source>
</evidence>
<sequence length="114" mass="13310">MTDLKSFNAHDVDWEMTPEAAVTLYLEWGNNCWLNDFKPVRYRSDSTTYFVVSTWEPDPKLMLIHRTCDEARELAELPVPEHLKPRFMAEVGFNKGVYAPTDEIKAWLKGQMNN</sequence>
<dbReference type="AlphaFoldDB" id="A0A7C4AHC0"/>
<protein>
    <submittedName>
        <fullName evidence="1">Uncharacterized protein</fullName>
    </submittedName>
</protein>
<reference evidence="1" key="1">
    <citation type="journal article" date="2020" name="mSystems">
        <title>Genome- and Community-Level Interaction Insights into Carbon Utilization and Element Cycling Functions of Hydrothermarchaeota in Hydrothermal Sediment.</title>
        <authorList>
            <person name="Zhou Z."/>
            <person name="Liu Y."/>
            <person name="Xu W."/>
            <person name="Pan J."/>
            <person name="Luo Z.H."/>
            <person name="Li M."/>
        </authorList>
    </citation>
    <scope>NUCLEOTIDE SEQUENCE [LARGE SCALE GENOMIC DNA]</scope>
    <source>
        <strain evidence="1">SpSt-413</strain>
    </source>
</reference>
<accession>A0A7C4AHC0</accession>
<proteinExistence type="predicted"/>
<name>A0A7C4AHC0_9BACT</name>
<dbReference type="InterPro" id="IPR059223">
    <property type="entry name" value="DVU0772-like"/>
</dbReference>
<gene>
    <name evidence="1" type="ORF">ENR59_07290</name>
</gene>
<dbReference type="NCBIfam" id="NF045682">
    <property type="entry name" value="DVU0772_fam"/>
    <property type="match status" value="1"/>
</dbReference>
<comment type="caution">
    <text evidence="1">The sequence shown here is derived from an EMBL/GenBank/DDBJ whole genome shotgun (WGS) entry which is preliminary data.</text>
</comment>
<dbReference type="EMBL" id="DSRP01000501">
    <property type="protein sequence ID" value="HGG92743.1"/>
    <property type="molecule type" value="Genomic_DNA"/>
</dbReference>